<feature type="region of interest" description="Disordered" evidence="8">
    <location>
        <begin position="178"/>
        <end position="220"/>
    </location>
</feature>
<keyword evidence="7" id="KW-0472">Membrane</keyword>
<evidence type="ECO:0000256" key="3">
    <source>
        <dbReference type="ARBA" id="ARBA00022448"/>
    </source>
</evidence>
<evidence type="ECO:0000256" key="4">
    <source>
        <dbReference type="ARBA" id="ARBA00022753"/>
    </source>
</evidence>
<comment type="caution">
    <text evidence="10">The sequence shown here is derived from an EMBL/GenBank/DDBJ whole genome shotgun (WGS) entry which is preliminary data.</text>
</comment>
<dbReference type="EMBL" id="JANBQB010000484">
    <property type="protein sequence ID" value="KAJ1975870.1"/>
    <property type="molecule type" value="Genomic_DNA"/>
</dbReference>
<dbReference type="InterPro" id="IPR051079">
    <property type="entry name" value="Sorting_Nexin_Autophagy"/>
</dbReference>
<dbReference type="PANTHER" id="PTHR46979:SF2">
    <property type="entry name" value="SORTING NEXIN-41"/>
    <property type="match status" value="1"/>
</dbReference>
<evidence type="ECO:0000256" key="7">
    <source>
        <dbReference type="ARBA" id="ARBA00023136"/>
    </source>
</evidence>
<sequence>MSLSYSVYEGNDAQRHGPAAHDASSYCCQVDKHLQALLGRQRTQAEEIADDVHRHRPPATTLEQYVALSDASLSESSEAPDQAAPSLARVKAKGGGLRGRPSISTTPYASTHYSQHSVRSERDANHNYTSRDADATNTTPHTADDFPYRVYIPALITIVDAEKSTDGQSVLNSGLHASHYDGSSAGDDGLAESRAPMSGSTLGSYHHAGDKQSPHGGSSSGHIVYIVRVGDEWEVRHRYSEFESLRKSLQRLYPTIVVPPIPEKHSLSQYAVMQSRTKDEPITIARRKRMLQTFLNRLIRHPILASEHILHRFLEPGVAWTEVLHSPCLTNLPKNPLHLSPSSIAHRTSNLAASPSLAQEAEHGGDGDAAQGTVPTDSSAVRSAAPNPN</sequence>
<evidence type="ECO:0000313" key="10">
    <source>
        <dbReference type="EMBL" id="KAJ1975870.1"/>
    </source>
</evidence>
<feature type="non-terminal residue" evidence="10">
    <location>
        <position position="389"/>
    </location>
</feature>
<keyword evidence="3" id="KW-0813">Transport</keyword>
<accession>A0A9W8E7H8</accession>
<dbReference type="Gene3D" id="3.30.1520.10">
    <property type="entry name" value="Phox-like domain"/>
    <property type="match status" value="1"/>
</dbReference>
<dbReference type="GO" id="GO:0005829">
    <property type="term" value="C:cytosol"/>
    <property type="evidence" value="ECO:0007669"/>
    <property type="project" value="GOC"/>
</dbReference>
<dbReference type="Pfam" id="PF00787">
    <property type="entry name" value="PX"/>
    <property type="match status" value="1"/>
</dbReference>
<dbReference type="Proteomes" id="UP001151582">
    <property type="component" value="Unassembled WGS sequence"/>
</dbReference>
<dbReference type="AlphaFoldDB" id="A0A9W8E7H8"/>
<keyword evidence="4" id="KW-0967">Endosome</keyword>
<keyword evidence="11" id="KW-1185">Reference proteome</keyword>
<evidence type="ECO:0000256" key="1">
    <source>
        <dbReference type="ARBA" id="ARBA00004481"/>
    </source>
</evidence>
<dbReference type="GO" id="GO:0015031">
    <property type="term" value="P:protein transport"/>
    <property type="evidence" value="ECO:0007669"/>
    <property type="project" value="UniProtKB-KW"/>
</dbReference>
<feature type="domain" description="PX" evidence="9">
    <location>
        <begin position="203"/>
        <end position="320"/>
    </location>
</feature>
<reference evidence="10" key="1">
    <citation type="submission" date="2022-07" db="EMBL/GenBank/DDBJ databases">
        <title>Phylogenomic reconstructions and comparative analyses of Kickxellomycotina fungi.</title>
        <authorList>
            <person name="Reynolds N.K."/>
            <person name="Stajich J.E."/>
            <person name="Barry K."/>
            <person name="Grigoriev I.V."/>
            <person name="Crous P."/>
            <person name="Smith M.E."/>
        </authorList>
    </citation>
    <scope>NUCLEOTIDE SEQUENCE</scope>
    <source>
        <strain evidence="10">RSA 567</strain>
    </source>
</reference>
<evidence type="ECO:0000256" key="8">
    <source>
        <dbReference type="SAM" id="MobiDB-lite"/>
    </source>
</evidence>
<dbReference type="PROSITE" id="PS50195">
    <property type="entry name" value="PX"/>
    <property type="match status" value="1"/>
</dbReference>
<dbReference type="GO" id="GO:0042147">
    <property type="term" value="P:retrograde transport, endosome to Golgi"/>
    <property type="evidence" value="ECO:0007669"/>
    <property type="project" value="InterPro"/>
</dbReference>
<comment type="similarity">
    <text evidence="2">Belongs to the sorting nexin family.</text>
</comment>
<organism evidence="10 11">
    <name type="scientific">Dimargaris verticillata</name>
    <dbReference type="NCBI Taxonomy" id="2761393"/>
    <lineage>
        <taxon>Eukaryota</taxon>
        <taxon>Fungi</taxon>
        <taxon>Fungi incertae sedis</taxon>
        <taxon>Zoopagomycota</taxon>
        <taxon>Kickxellomycotina</taxon>
        <taxon>Dimargaritomycetes</taxon>
        <taxon>Dimargaritales</taxon>
        <taxon>Dimargaritaceae</taxon>
        <taxon>Dimargaris</taxon>
    </lineage>
</organism>
<proteinExistence type="inferred from homology"/>
<feature type="compositionally biased region" description="Basic and acidic residues" evidence="8">
    <location>
        <begin position="118"/>
        <end position="134"/>
    </location>
</feature>
<keyword evidence="5" id="KW-0653">Protein transport</keyword>
<dbReference type="InterPro" id="IPR044106">
    <property type="entry name" value="PX_Snx41/Atg20"/>
</dbReference>
<dbReference type="InterPro" id="IPR036871">
    <property type="entry name" value="PX_dom_sf"/>
</dbReference>
<feature type="compositionally biased region" description="Polar residues" evidence="8">
    <location>
        <begin position="102"/>
        <end position="117"/>
    </location>
</feature>
<dbReference type="SMART" id="SM00312">
    <property type="entry name" value="PX"/>
    <property type="match status" value="1"/>
</dbReference>
<dbReference type="GO" id="GO:0035091">
    <property type="term" value="F:phosphatidylinositol binding"/>
    <property type="evidence" value="ECO:0007669"/>
    <property type="project" value="InterPro"/>
</dbReference>
<dbReference type="CDD" id="cd06867">
    <property type="entry name" value="PX_SNX41_42"/>
    <property type="match status" value="1"/>
</dbReference>
<evidence type="ECO:0000256" key="2">
    <source>
        <dbReference type="ARBA" id="ARBA00010883"/>
    </source>
</evidence>
<dbReference type="InterPro" id="IPR001683">
    <property type="entry name" value="PX_dom"/>
</dbReference>
<dbReference type="PANTHER" id="PTHR46979">
    <property type="entry name" value="SORTING NEXIN-41"/>
    <property type="match status" value="1"/>
</dbReference>
<evidence type="ECO:0000256" key="5">
    <source>
        <dbReference type="ARBA" id="ARBA00022927"/>
    </source>
</evidence>
<dbReference type="GO" id="GO:0010008">
    <property type="term" value="C:endosome membrane"/>
    <property type="evidence" value="ECO:0007669"/>
    <property type="project" value="UniProtKB-SubCell"/>
</dbReference>
<comment type="subcellular location">
    <subcellularLocation>
        <location evidence="1">Endosome membrane</location>
        <topology evidence="1">Peripheral membrane protein</topology>
    </subcellularLocation>
</comment>
<evidence type="ECO:0000259" key="9">
    <source>
        <dbReference type="PROSITE" id="PS50195"/>
    </source>
</evidence>
<evidence type="ECO:0000313" key="11">
    <source>
        <dbReference type="Proteomes" id="UP001151582"/>
    </source>
</evidence>
<dbReference type="SUPFAM" id="SSF64268">
    <property type="entry name" value="PX domain"/>
    <property type="match status" value="1"/>
</dbReference>
<gene>
    <name evidence="10" type="primary">ATG20_1</name>
    <name evidence="10" type="ORF">H4R34_004175</name>
</gene>
<keyword evidence="6" id="KW-0446">Lipid-binding</keyword>
<feature type="region of interest" description="Disordered" evidence="8">
    <location>
        <begin position="72"/>
        <end position="144"/>
    </location>
</feature>
<protein>
    <submittedName>
        <fullName evidence="10">Sorting nexin, cytoplasm-to-vacuole targeting pathway/endosomal sorting</fullName>
    </submittedName>
</protein>
<dbReference type="OrthoDB" id="289314at2759"/>
<feature type="region of interest" description="Disordered" evidence="8">
    <location>
        <begin position="351"/>
        <end position="389"/>
    </location>
</feature>
<name>A0A9W8E7H8_9FUNG</name>
<evidence type="ECO:0000256" key="6">
    <source>
        <dbReference type="ARBA" id="ARBA00023121"/>
    </source>
</evidence>